<accession>A0AAP0JQZ9</accession>
<name>A0AAP0JQZ9_9MAGN</name>
<proteinExistence type="predicted"/>
<dbReference type="AlphaFoldDB" id="A0AAP0JQZ9"/>
<evidence type="ECO:0000313" key="1">
    <source>
        <dbReference type="EMBL" id="KAK9137793.1"/>
    </source>
</evidence>
<reference evidence="1 2" key="1">
    <citation type="submission" date="2024-01" db="EMBL/GenBank/DDBJ databases">
        <title>Genome assemblies of Stephania.</title>
        <authorList>
            <person name="Yang L."/>
        </authorList>
    </citation>
    <scope>NUCLEOTIDE SEQUENCE [LARGE SCALE GENOMIC DNA]</scope>
    <source>
        <strain evidence="1">QJT</strain>
        <tissue evidence="1">Leaf</tissue>
    </source>
</reference>
<sequence>MRRKPPPNVEQYQLVAVIVSMHLDELSASSKRLSNNDSLLYKKQVETFSAWIRQKASLEEAWIFVKNTRNIFEAVKSLSKPALLSLSKACSDLALCVLIIRLLDSYVFTLLKANTRYTTSLGLLKVHVGHSWAGFRQDAVTGVMAYRFHGVTSLTHFWGTPQQSSEVVPTLYRIANNIAYRKLLASGANPRALKHTSLPTHVTPVDNCFIEFSWVYLHGVGENKMCGEFIPCTESFNLISWGYAGSTTEGFSFGLIVGGHVDDNISIWPKSLIRNHCQFFLEGKGDPREGLGHACQGLAQRPSCNHFGAGITSTQSGFGMHPRVPRLS</sequence>
<organism evidence="1 2">
    <name type="scientific">Stephania japonica</name>
    <dbReference type="NCBI Taxonomy" id="461633"/>
    <lineage>
        <taxon>Eukaryota</taxon>
        <taxon>Viridiplantae</taxon>
        <taxon>Streptophyta</taxon>
        <taxon>Embryophyta</taxon>
        <taxon>Tracheophyta</taxon>
        <taxon>Spermatophyta</taxon>
        <taxon>Magnoliopsida</taxon>
        <taxon>Ranunculales</taxon>
        <taxon>Menispermaceae</taxon>
        <taxon>Menispermoideae</taxon>
        <taxon>Cissampelideae</taxon>
        <taxon>Stephania</taxon>
    </lineage>
</organism>
<gene>
    <name evidence="1" type="ORF">Sjap_008387</name>
</gene>
<comment type="caution">
    <text evidence="1">The sequence shown here is derived from an EMBL/GenBank/DDBJ whole genome shotgun (WGS) entry which is preliminary data.</text>
</comment>
<keyword evidence="2" id="KW-1185">Reference proteome</keyword>
<protein>
    <submittedName>
        <fullName evidence="1">Uncharacterized protein</fullName>
    </submittedName>
</protein>
<dbReference type="Proteomes" id="UP001417504">
    <property type="component" value="Unassembled WGS sequence"/>
</dbReference>
<dbReference type="EMBL" id="JBBNAE010000003">
    <property type="protein sequence ID" value="KAK9137793.1"/>
    <property type="molecule type" value="Genomic_DNA"/>
</dbReference>
<evidence type="ECO:0000313" key="2">
    <source>
        <dbReference type="Proteomes" id="UP001417504"/>
    </source>
</evidence>